<organism evidence="3 4">
    <name type="scientific">Corchorus olitorius</name>
    <dbReference type="NCBI Taxonomy" id="93759"/>
    <lineage>
        <taxon>Eukaryota</taxon>
        <taxon>Viridiplantae</taxon>
        <taxon>Streptophyta</taxon>
        <taxon>Embryophyta</taxon>
        <taxon>Tracheophyta</taxon>
        <taxon>Spermatophyta</taxon>
        <taxon>Magnoliopsida</taxon>
        <taxon>eudicotyledons</taxon>
        <taxon>Gunneridae</taxon>
        <taxon>Pentapetalae</taxon>
        <taxon>rosids</taxon>
        <taxon>malvids</taxon>
        <taxon>Malvales</taxon>
        <taxon>Malvaceae</taxon>
        <taxon>Grewioideae</taxon>
        <taxon>Apeibeae</taxon>
        <taxon>Corchorus</taxon>
    </lineage>
</organism>
<accession>A0A1R3K946</accession>
<dbReference type="GO" id="GO:0031011">
    <property type="term" value="C:Ino80 complex"/>
    <property type="evidence" value="ECO:0007669"/>
    <property type="project" value="InterPro"/>
</dbReference>
<feature type="region of interest" description="Disordered" evidence="1">
    <location>
        <begin position="1"/>
        <end position="42"/>
    </location>
</feature>
<feature type="domain" description="Nuclear factor related to kappa-B-binding protein second winged helix" evidence="2">
    <location>
        <begin position="435"/>
        <end position="574"/>
    </location>
</feature>
<dbReference type="InterPro" id="IPR057748">
    <property type="entry name" value="NFRKB_WH_2"/>
</dbReference>
<evidence type="ECO:0000313" key="4">
    <source>
        <dbReference type="Proteomes" id="UP000187203"/>
    </source>
</evidence>
<dbReference type="AlphaFoldDB" id="A0A1R3K946"/>
<dbReference type="PANTHER" id="PTHR13052:SF0">
    <property type="entry name" value="DNA-BINDING PROTEIN-LIKE"/>
    <property type="match status" value="1"/>
</dbReference>
<feature type="compositionally biased region" description="Basic and acidic residues" evidence="1">
    <location>
        <begin position="1"/>
        <end position="19"/>
    </location>
</feature>
<dbReference type="OrthoDB" id="70874at2759"/>
<evidence type="ECO:0000256" key="1">
    <source>
        <dbReference type="SAM" id="MobiDB-lite"/>
    </source>
</evidence>
<evidence type="ECO:0000259" key="2">
    <source>
        <dbReference type="Pfam" id="PF25793"/>
    </source>
</evidence>
<name>A0A1R3K946_9ROSI</name>
<dbReference type="EMBL" id="AWUE01014463">
    <property type="protein sequence ID" value="OMP03612.1"/>
    <property type="molecule type" value="Genomic_DNA"/>
</dbReference>
<dbReference type="PANTHER" id="PTHR13052">
    <property type="entry name" value="NFRKB-RELATED"/>
    <property type="match status" value="1"/>
</dbReference>
<dbReference type="Proteomes" id="UP000187203">
    <property type="component" value="Unassembled WGS sequence"/>
</dbReference>
<keyword evidence="4" id="KW-1185">Reference proteome</keyword>
<comment type="caution">
    <text evidence="3">The sequence shown here is derived from an EMBL/GenBank/DDBJ whole genome shotgun (WGS) entry which is preliminary data.</text>
</comment>
<dbReference type="InterPro" id="IPR024867">
    <property type="entry name" value="NFRKB"/>
</dbReference>
<dbReference type="Pfam" id="PF25793">
    <property type="entry name" value="WHD_2nd_NFRKB"/>
    <property type="match status" value="1"/>
</dbReference>
<protein>
    <submittedName>
        <fullName evidence="3">Nuclear factor kappa-B-binding protein</fullName>
    </submittedName>
</protein>
<dbReference type="STRING" id="93759.A0A1R3K946"/>
<gene>
    <name evidence="3" type="ORF">COLO4_10308</name>
</gene>
<sequence>MDDSKRVLSSKDHVDKFGDNPRTTNCARMGPTPRSGLRIAEPPKPIQREVEAAQVLMQLSNDVSGLCKSKMQSSSSKGACLVQEKQKRRKVSNDASSLLLEFMNHNVVEEYNLNERYGKFGTKGSSSSKMKKASVSTCLGNQAEFDHHCTKAEEVLGDDEQPISSLKRKKLPKLLEKYGLKKVKAEPGSFKGSTTYSSFSAAEIGNSTVTEKKPFKKVQFNSIYPAAPMGFSFSIIQFLSAIRIAMITPNAEDAINPKSIKSYHSRKGTSNAQGEQHNLPCLTMHEIIERVRLNPGDPCILEAQEPLQDLVRSALNIFSSTVAPHGAKAWKPLTLYSKTNKSWSWIGPVATKSHNHMKEAVSSKAWGLPLSSLLILVDSFADWLKNAQESLQKIGDLPRPPLTLMHKTVSVKDRFRHVKSRRMVATITRCPEEIRDYFRKEEAVRYFSPERAFSYTTLDGRKSTVAPLRRSRCSGKPLVKCRDHFMLKADRPPDVTVLSLVRDAAARLPDGMGTRADVCVLLRDSQYIVEDISDEQLNQVVSGALDRLHYEHDPCVQFNGDRRLWFYLHGDRKENDLEYDATLSIRRRRRQ</sequence>
<evidence type="ECO:0000313" key="3">
    <source>
        <dbReference type="EMBL" id="OMP03612.1"/>
    </source>
</evidence>
<proteinExistence type="predicted"/>
<reference evidence="4" key="1">
    <citation type="submission" date="2013-09" db="EMBL/GenBank/DDBJ databases">
        <title>Corchorus olitorius genome sequencing.</title>
        <authorList>
            <person name="Alam M."/>
            <person name="Haque M.S."/>
            <person name="Islam M.S."/>
            <person name="Emdad E.M."/>
            <person name="Islam M.M."/>
            <person name="Ahmed B."/>
            <person name="Halim A."/>
            <person name="Hossen Q.M.M."/>
            <person name="Hossain M.Z."/>
            <person name="Ahmed R."/>
            <person name="Khan M.M."/>
            <person name="Islam R."/>
            <person name="Rashid M.M."/>
            <person name="Khan S.A."/>
            <person name="Rahman M.S."/>
            <person name="Alam M."/>
            <person name="Yahiya A.S."/>
            <person name="Khan M.S."/>
            <person name="Azam M.S."/>
            <person name="Haque T."/>
            <person name="Lashkar M.Z.H."/>
            <person name="Akhand A.I."/>
            <person name="Morshed G."/>
            <person name="Roy S."/>
            <person name="Uddin K.S."/>
            <person name="Rabeya T."/>
            <person name="Hossain A.S."/>
            <person name="Chowdhury A."/>
            <person name="Snigdha A.R."/>
            <person name="Mortoza M.S."/>
            <person name="Matin S.A."/>
            <person name="Hoque S.M.E."/>
            <person name="Islam M.K."/>
            <person name="Roy D.K."/>
            <person name="Haider R."/>
            <person name="Moosa M.M."/>
            <person name="Elias S.M."/>
            <person name="Hasan A.M."/>
            <person name="Jahan S."/>
            <person name="Shafiuddin M."/>
            <person name="Mahmood N."/>
            <person name="Shommy N.S."/>
        </authorList>
    </citation>
    <scope>NUCLEOTIDE SEQUENCE [LARGE SCALE GENOMIC DNA]</scope>
    <source>
        <strain evidence="4">cv. O-4</strain>
    </source>
</reference>